<evidence type="ECO:0000313" key="3">
    <source>
        <dbReference type="Proteomes" id="UP000297452"/>
    </source>
</evidence>
<dbReference type="Proteomes" id="UP000297452">
    <property type="component" value="Unassembled WGS sequence"/>
</dbReference>
<protein>
    <submittedName>
        <fullName evidence="2">Uncharacterized protein</fullName>
    </submittedName>
</protein>
<proteinExistence type="predicted"/>
<dbReference type="EMBL" id="PQXJ01000374">
    <property type="protein sequence ID" value="TGO50940.1"/>
    <property type="molecule type" value="Genomic_DNA"/>
</dbReference>
<dbReference type="OrthoDB" id="62952at2759"/>
<reference evidence="2 3" key="1">
    <citation type="submission" date="2017-12" db="EMBL/GenBank/DDBJ databases">
        <title>Comparative genomics of Botrytis spp.</title>
        <authorList>
            <person name="Valero-Jimenez C.A."/>
            <person name="Tapia P."/>
            <person name="Veloso J."/>
            <person name="Silva-Moreno E."/>
            <person name="Staats M."/>
            <person name="Valdes J.H."/>
            <person name="Van Kan J.A.L."/>
        </authorList>
    </citation>
    <scope>NUCLEOTIDE SEQUENCE [LARGE SCALE GENOMIC DNA]</scope>
    <source>
        <strain evidence="2 3">MUCL2120</strain>
    </source>
</reference>
<sequence length="446" mass="50171">MKPPSCTVRKVTNRVTKPKSKASTKKKNTPNAEKITPQPKAAKSIVTNPVDRIYKTVTLESNDIEDGLWMMRKLGNGKYEAVNLNDAAFEDICSEENEARMASSPESLEVFKASQKSMKDLSLKLDRAIFTASGKVFRFKKLPIELRYKIYEYALISKTGLHPGHASCNSFKLPGVALGLLASCRSINVECMQFLWKNTFDLNACSIKRLREVKDTLIKNARNFKYEWSGSGSGQSKDMLILTMLATCEQIDTLHLVLWGSCVDGRRAWYNRKPQHLYQNDPTVSAVVQKFNKSNGFDKLLSLHGLKKVIITKHWTFTDGGGYNDSLTDVELKAFEKFLNDKLTTPVAPPVVFAHLSSTPTRKSTRILKNAKPLKYVPDPFSEDEEGFWDEDEDEDGVVDGDDEYELVPQNLNHSGYCGSQPALFMLMIEDLGLCCLTLGYESSMR</sequence>
<accession>A0A4Z1HWQ3</accession>
<name>A0A4Z1HWQ3_9HELO</name>
<comment type="caution">
    <text evidence="2">The sequence shown here is derived from an EMBL/GenBank/DDBJ whole genome shotgun (WGS) entry which is preliminary data.</text>
</comment>
<organism evidence="2 3">
    <name type="scientific">Botryotinia narcissicola</name>
    <dbReference type="NCBI Taxonomy" id="278944"/>
    <lineage>
        <taxon>Eukaryota</taxon>
        <taxon>Fungi</taxon>
        <taxon>Dikarya</taxon>
        <taxon>Ascomycota</taxon>
        <taxon>Pezizomycotina</taxon>
        <taxon>Leotiomycetes</taxon>
        <taxon>Helotiales</taxon>
        <taxon>Sclerotiniaceae</taxon>
        <taxon>Botryotinia</taxon>
    </lineage>
</organism>
<keyword evidence="3" id="KW-1185">Reference proteome</keyword>
<feature type="region of interest" description="Disordered" evidence="1">
    <location>
        <begin position="1"/>
        <end position="42"/>
    </location>
</feature>
<evidence type="ECO:0000313" key="2">
    <source>
        <dbReference type="EMBL" id="TGO50940.1"/>
    </source>
</evidence>
<gene>
    <name evidence="2" type="ORF">BOTNAR_0374g00100</name>
</gene>
<dbReference type="AlphaFoldDB" id="A0A4Z1HWQ3"/>
<evidence type="ECO:0000256" key="1">
    <source>
        <dbReference type="SAM" id="MobiDB-lite"/>
    </source>
</evidence>
<feature type="compositionally biased region" description="Basic residues" evidence="1">
    <location>
        <begin position="16"/>
        <end position="28"/>
    </location>
</feature>